<dbReference type="Proteomes" id="UP000823941">
    <property type="component" value="Chromosome 3"/>
</dbReference>
<gene>
    <name evidence="2" type="ORF">JYU34_001462</name>
</gene>
<feature type="compositionally biased region" description="Polar residues" evidence="1">
    <location>
        <begin position="16"/>
        <end position="26"/>
    </location>
</feature>
<name>A0ABQ7R3Z7_PLUXY</name>
<feature type="region of interest" description="Disordered" evidence="1">
    <location>
        <begin position="1"/>
        <end position="47"/>
    </location>
</feature>
<keyword evidence="3" id="KW-1185">Reference proteome</keyword>
<evidence type="ECO:0000313" key="3">
    <source>
        <dbReference type="Proteomes" id="UP000823941"/>
    </source>
</evidence>
<proteinExistence type="predicted"/>
<accession>A0ABQ7R3Z7</accession>
<dbReference type="EMBL" id="JAHIBW010000003">
    <property type="protein sequence ID" value="KAG7312023.1"/>
    <property type="molecule type" value="Genomic_DNA"/>
</dbReference>
<evidence type="ECO:0000256" key="1">
    <source>
        <dbReference type="SAM" id="MobiDB-lite"/>
    </source>
</evidence>
<protein>
    <submittedName>
        <fullName evidence="2">Uncharacterized protein</fullName>
    </submittedName>
</protein>
<organism evidence="2 3">
    <name type="scientific">Plutella xylostella</name>
    <name type="common">Diamondback moth</name>
    <name type="synonym">Plutella maculipennis</name>
    <dbReference type="NCBI Taxonomy" id="51655"/>
    <lineage>
        <taxon>Eukaryota</taxon>
        <taxon>Metazoa</taxon>
        <taxon>Ecdysozoa</taxon>
        <taxon>Arthropoda</taxon>
        <taxon>Hexapoda</taxon>
        <taxon>Insecta</taxon>
        <taxon>Pterygota</taxon>
        <taxon>Neoptera</taxon>
        <taxon>Endopterygota</taxon>
        <taxon>Lepidoptera</taxon>
        <taxon>Glossata</taxon>
        <taxon>Ditrysia</taxon>
        <taxon>Yponomeutoidea</taxon>
        <taxon>Plutellidae</taxon>
        <taxon>Plutella</taxon>
    </lineage>
</organism>
<reference evidence="2 3" key="1">
    <citation type="submission" date="2021-06" db="EMBL/GenBank/DDBJ databases">
        <title>A haploid diamondback moth (Plutella xylostella L.) genome assembly resolves 31 chromosomes and identifies a diamide resistance mutation.</title>
        <authorList>
            <person name="Ward C.M."/>
            <person name="Perry K.D."/>
            <person name="Baker G."/>
            <person name="Powis K."/>
            <person name="Heckel D.G."/>
            <person name="Baxter S.W."/>
        </authorList>
    </citation>
    <scope>NUCLEOTIDE SEQUENCE [LARGE SCALE GENOMIC DNA]</scope>
    <source>
        <strain evidence="2 3">LV</strain>
        <tissue evidence="2">Single pupa</tissue>
    </source>
</reference>
<comment type="caution">
    <text evidence="2">The sequence shown here is derived from an EMBL/GenBank/DDBJ whole genome shotgun (WGS) entry which is preliminary data.</text>
</comment>
<evidence type="ECO:0000313" key="2">
    <source>
        <dbReference type="EMBL" id="KAG7312023.1"/>
    </source>
</evidence>
<sequence length="59" mass="6449">MDMLNIKPLSEDREWSQQAGLGSPTTGAAEEQGSAMASTSSEERALRRVVGRWGPEWLS</sequence>